<evidence type="ECO:0000313" key="2">
    <source>
        <dbReference type="Proteomes" id="UP000825228"/>
    </source>
</evidence>
<organism evidence="1 2">
    <name type="scientific">Rhodococcoides corynebacterioides</name>
    <dbReference type="NCBI Taxonomy" id="53972"/>
    <lineage>
        <taxon>Bacteria</taxon>
        <taxon>Bacillati</taxon>
        <taxon>Actinomycetota</taxon>
        <taxon>Actinomycetes</taxon>
        <taxon>Mycobacteriales</taxon>
        <taxon>Nocardiaceae</taxon>
        <taxon>Rhodococcoides</taxon>
    </lineage>
</organism>
<proteinExistence type="predicted"/>
<dbReference type="Gene3D" id="2.160.10.10">
    <property type="entry name" value="Hexapeptide repeat proteins"/>
    <property type="match status" value="1"/>
</dbReference>
<keyword evidence="1" id="KW-0808">Transferase</keyword>
<keyword evidence="2" id="KW-1185">Reference proteome</keyword>
<protein>
    <submittedName>
        <fullName evidence="1">Acyltransferase</fullName>
    </submittedName>
</protein>
<sequence length="204" mass="21595">MSISAGRRSFGSTTGIPRLVGRAWTELGERLYNAVVTIVPLRSVRTGWLRACGARIADGAFVGAESRVVGVRGLTIGENSRSGRRCLLDARGSLTIGRDTALGHGVHLITAQHTVNTADFRAVTAPISIGDHVWLASRTTVVMGVAVADGAVVNAASLVRDDVGPRAVVAGIPARTVGARPPEAVHYRLTSPRIRHLTRTKDHQ</sequence>
<comment type="caution">
    <text evidence="1">The sequence shown here is derived from an EMBL/GenBank/DDBJ whole genome shotgun (WGS) entry which is preliminary data.</text>
</comment>
<evidence type="ECO:0000313" key="1">
    <source>
        <dbReference type="EMBL" id="MBY6368657.1"/>
    </source>
</evidence>
<dbReference type="CDD" id="cd04647">
    <property type="entry name" value="LbH_MAT_like"/>
    <property type="match status" value="1"/>
</dbReference>
<dbReference type="InterPro" id="IPR051159">
    <property type="entry name" value="Hexapeptide_acetyltransf"/>
</dbReference>
<gene>
    <name evidence="1" type="ORF">HQ603_18065</name>
</gene>
<dbReference type="InterPro" id="IPR011004">
    <property type="entry name" value="Trimer_LpxA-like_sf"/>
</dbReference>
<dbReference type="PANTHER" id="PTHR23416">
    <property type="entry name" value="SIALIC ACID SYNTHASE-RELATED"/>
    <property type="match status" value="1"/>
</dbReference>
<dbReference type="SUPFAM" id="SSF51161">
    <property type="entry name" value="Trimeric LpxA-like enzymes"/>
    <property type="match status" value="1"/>
</dbReference>
<dbReference type="GO" id="GO:0016746">
    <property type="term" value="F:acyltransferase activity"/>
    <property type="evidence" value="ECO:0007669"/>
    <property type="project" value="UniProtKB-KW"/>
</dbReference>
<keyword evidence="1" id="KW-0012">Acyltransferase</keyword>
<dbReference type="Proteomes" id="UP000825228">
    <property type="component" value="Unassembled WGS sequence"/>
</dbReference>
<accession>A0ABS7P899</accession>
<name>A0ABS7P899_9NOCA</name>
<reference evidence="1 2" key="1">
    <citation type="submission" date="2020-06" db="EMBL/GenBank/DDBJ databases">
        <title>Taxonomy, biology and ecology of Rhodococcus bacteria occurring in California pistachio and other woody hosts as revealed by genome sequence analyses.</title>
        <authorList>
            <person name="Gai Y."/>
            <person name="Riely B."/>
        </authorList>
    </citation>
    <scope>NUCLEOTIDE SEQUENCE [LARGE SCALE GENOMIC DNA]</scope>
    <source>
        <strain evidence="1 2">BP-281</strain>
    </source>
</reference>
<dbReference type="RefSeq" id="WP_222686137.1">
    <property type="nucleotide sequence ID" value="NZ_JABUBT010000051.1"/>
</dbReference>
<dbReference type="EMBL" id="JABUBU010000033">
    <property type="protein sequence ID" value="MBY6368657.1"/>
    <property type="molecule type" value="Genomic_DNA"/>
</dbReference>